<name>A0A328D1K3_9ASTE</name>
<organism evidence="1 2">
    <name type="scientific">Cuscuta australis</name>
    <dbReference type="NCBI Taxonomy" id="267555"/>
    <lineage>
        <taxon>Eukaryota</taxon>
        <taxon>Viridiplantae</taxon>
        <taxon>Streptophyta</taxon>
        <taxon>Embryophyta</taxon>
        <taxon>Tracheophyta</taxon>
        <taxon>Spermatophyta</taxon>
        <taxon>Magnoliopsida</taxon>
        <taxon>eudicotyledons</taxon>
        <taxon>Gunneridae</taxon>
        <taxon>Pentapetalae</taxon>
        <taxon>asterids</taxon>
        <taxon>lamiids</taxon>
        <taxon>Solanales</taxon>
        <taxon>Convolvulaceae</taxon>
        <taxon>Cuscuteae</taxon>
        <taxon>Cuscuta</taxon>
        <taxon>Cuscuta subgen. Grammica</taxon>
        <taxon>Cuscuta sect. Cleistogrammica</taxon>
    </lineage>
</organism>
<dbReference type="EMBL" id="NQVE01000200">
    <property type="protein sequence ID" value="RAL39647.1"/>
    <property type="molecule type" value="Genomic_DNA"/>
</dbReference>
<dbReference type="AlphaFoldDB" id="A0A328D1K3"/>
<reference evidence="1 2" key="1">
    <citation type="submission" date="2018-06" db="EMBL/GenBank/DDBJ databases">
        <title>The Genome of Cuscuta australis (Dodder) Provides Insight into the Evolution of Plant Parasitism.</title>
        <authorList>
            <person name="Liu H."/>
        </authorList>
    </citation>
    <scope>NUCLEOTIDE SEQUENCE [LARGE SCALE GENOMIC DNA]</scope>
    <source>
        <strain evidence="2">cv. Yunnan</strain>
        <tissue evidence="1">Vines</tissue>
    </source>
</reference>
<proteinExistence type="predicted"/>
<comment type="caution">
    <text evidence="1">The sequence shown here is derived from an EMBL/GenBank/DDBJ whole genome shotgun (WGS) entry which is preliminary data.</text>
</comment>
<sequence length="114" mass="13113">MLVVAIDAVKLSWMGMNGDRSYLNLNKQELESMYWSIISGSMIKTLRVSVLERMWEEDQSFMIRFKLCFNKHFVTVDELKKMSCDATVLLAYISGVEAICSNTSLYIFGFGFNL</sequence>
<protein>
    <submittedName>
        <fullName evidence="1">Uncharacterized protein</fullName>
    </submittedName>
</protein>
<evidence type="ECO:0000313" key="1">
    <source>
        <dbReference type="EMBL" id="RAL39647.1"/>
    </source>
</evidence>
<evidence type="ECO:0000313" key="2">
    <source>
        <dbReference type="Proteomes" id="UP000249390"/>
    </source>
</evidence>
<keyword evidence="2" id="KW-1185">Reference proteome</keyword>
<accession>A0A328D1K3</accession>
<gene>
    <name evidence="1" type="ORF">DM860_003180</name>
</gene>
<dbReference type="Proteomes" id="UP000249390">
    <property type="component" value="Unassembled WGS sequence"/>
</dbReference>